<dbReference type="EMBL" id="LSRX01001236">
    <property type="protein sequence ID" value="OLP81959.1"/>
    <property type="molecule type" value="Genomic_DNA"/>
</dbReference>
<keyword evidence="4" id="KW-1185">Reference proteome</keyword>
<evidence type="ECO:0000313" key="3">
    <source>
        <dbReference type="EMBL" id="OLP81959.1"/>
    </source>
</evidence>
<feature type="compositionally biased region" description="Basic and acidic residues" evidence="1">
    <location>
        <begin position="2778"/>
        <end position="2804"/>
    </location>
</feature>
<dbReference type="Proteomes" id="UP000186817">
    <property type="component" value="Unassembled WGS sequence"/>
</dbReference>
<proteinExistence type="predicted"/>
<evidence type="ECO:0000256" key="1">
    <source>
        <dbReference type="SAM" id="MobiDB-lite"/>
    </source>
</evidence>
<gene>
    <name evidence="3" type="ORF">AK812_SmicGene37452</name>
</gene>
<feature type="region of interest" description="Disordered" evidence="1">
    <location>
        <begin position="1070"/>
        <end position="1120"/>
    </location>
</feature>
<comment type="caution">
    <text evidence="3">The sequence shown here is derived from an EMBL/GenBank/DDBJ whole genome shotgun (WGS) entry which is preliminary data.</text>
</comment>
<dbReference type="PANTHER" id="PTHR37984:SF5">
    <property type="entry name" value="PROTEIN NYNRIN-LIKE"/>
    <property type="match status" value="1"/>
</dbReference>
<dbReference type="InterPro" id="IPR043502">
    <property type="entry name" value="DNA/RNA_pol_sf"/>
</dbReference>
<dbReference type="OrthoDB" id="7968508at2759"/>
<dbReference type="PANTHER" id="PTHR37984">
    <property type="entry name" value="PROTEIN CBG26694"/>
    <property type="match status" value="1"/>
</dbReference>
<evidence type="ECO:0000259" key="2">
    <source>
        <dbReference type="PROSITE" id="PS50994"/>
    </source>
</evidence>
<feature type="region of interest" description="Disordered" evidence="1">
    <location>
        <begin position="2537"/>
        <end position="2603"/>
    </location>
</feature>
<feature type="region of interest" description="Disordered" evidence="1">
    <location>
        <begin position="783"/>
        <end position="817"/>
    </location>
</feature>
<protein>
    <recommendedName>
        <fullName evidence="2">Integrase catalytic domain-containing protein</fullName>
    </recommendedName>
</protein>
<dbReference type="InterPro" id="IPR050951">
    <property type="entry name" value="Retrovirus_Pol_polyprotein"/>
</dbReference>
<dbReference type="InterPro" id="IPR012337">
    <property type="entry name" value="RNaseH-like_sf"/>
</dbReference>
<feature type="region of interest" description="Disordered" evidence="1">
    <location>
        <begin position="2759"/>
        <end position="2834"/>
    </location>
</feature>
<feature type="domain" description="Integrase catalytic" evidence="2">
    <location>
        <begin position="2003"/>
        <end position="2102"/>
    </location>
</feature>
<dbReference type="InterPro" id="IPR001584">
    <property type="entry name" value="Integrase_cat-core"/>
</dbReference>
<feature type="compositionally biased region" description="Basic and acidic residues" evidence="1">
    <location>
        <begin position="1070"/>
        <end position="1086"/>
    </location>
</feature>
<dbReference type="GO" id="GO:0015074">
    <property type="term" value="P:DNA integration"/>
    <property type="evidence" value="ECO:0007669"/>
    <property type="project" value="InterPro"/>
</dbReference>
<feature type="compositionally biased region" description="Polar residues" evidence="1">
    <location>
        <begin position="1163"/>
        <end position="1175"/>
    </location>
</feature>
<dbReference type="Gene3D" id="3.30.420.10">
    <property type="entry name" value="Ribonuclease H-like superfamily/Ribonuclease H"/>
    <property type="match status" value="1"/>
</dbReference>
<feature type="compositionally biased region" description="Low complexity" evidence="1">
    <location>
        <begin position="2570"/>
        <end position="2579"/>
    </location>
</feature>
<dbReference type="InterPro" id="IPR036397">
    <property type="entry name" value="RNaseH_sf"/>
</dbReference>
<feature type="region of interest" description="Disordered" evidence="1">
    <location>
        <begin position="1161"/>
        <end position="1198"/>
    </location>
</feature>
<name>A0A1Q9CGB3_SYMMI</name>
<accession>A0A1Q9CGB3</accession>
<evidence type="ECO:0000313" key="4">
    <source>
        <dbReference type="Proteomes" id="UP000186817"/>
    </source>
</evidence>
<dbReference type="SUPFAM" id="SSF56672">
    <property type="entry name" value="DNA/RNA polymerases"/>
    <property type="match status" value="1"/>
</dbReference>
<sequence>MDTTKLHFASTVGPRAWISSERRQAIQEENRRNDLVRRPGTSWQNFDISLKTPEPFYSAAQYWFKIGEYSTSSMTDMGNDNKTYLCRYIYVDALEHVKRGADLLEFIRQCCPVAYKAVGKVVSASRKKRKPPKVDEAIEKDVQQVVELVDIIKVLGNVVKNEYDRGQDLTETVKHRATRGHSDYVHNTIMEIDPSKSALSVPNSLLNQIKGACHATEYYNLKSIMEDGIKAGKVTESGVIICSRTIPFRLVKELWVCLPDVKHHRSFEYVEKILDYELEDEFCPEYIRSPVAKSMRSYRALERLMGLLCDMPSGPHDAARQEYVSRLADYCGVPWDNVDWERYENLYKEVTDFLLLHTLPSRHARFRSTLTLSRHGSLILNLARYMAYVVINYMHKNWRGNVKWLELPLETMRGLFLQKKRYDVLGSWGDDLSRIDDQTDISRDVTEDEVLAFGQSLRDPEDPSGIHLLNKFKANQLIAKLMRGAIQMGYRKRHFDAAYHMRENQTEDAPQMHSSCTALLSKLVCKIAGYRHYTLLQTRDANSPSNVLYIDPFGICLMFGVEKCTQQLLTVMVDLDIQIQSKFVNSIIDRPVTGKRRKLLVKHVLLHNKIDGNATDDMINGMKIHQEPVAYVLRFLQLGAVLRNRTSMRRTGAPSPVAEDPEEGATLAKLFTSLLSPFDPETESLAEYEERLQQGVEMARLDCRDEAVSLAESCLGEAQFQTAYSRFSNLCRMSPAAARPDGPDHVLRAIGAGITKLLQMPEAAEDARSLPPSSAASVRFDAEAPPAPDFFDEASGVSREAPFRSSASDEPVGGASSVRAHLPERSLPHHYDPASTGNNSGQETVLLASVQEMRRQREQDAKERAEQLKSMREEKSVFTYTLRNDLPVFGDGDSDLDKHLEAFSDVCMVVKPKGDREKLRLFARTLKGTRRRCYDTIIKEAKHNGDYESKPASVFDRVVAALDASFHESDEAKAMKARARYDSLGKRATQFQEFQVSWLEALTELNSAGVYLLYDYLHKIGSFLRDEMSRDRRFWPLRPSPGVKQEFRGVENWSEAALVAREITLRKDANKAVESHHATGEAEPTRSPKNPKNKKNESGNGGADATRAQTVGLPSGTGDRCKHCNNPGHITSLGLKTALIGRDTTLLQRKTSMVPVALHQEDAANTQQDASQTLTAKEKKAAKKKEKDKVSSGSTPREAGAVVYDSSLQVSKDLKTVAAAPSPGYNAQTRTSCAGVELVTLLDSGATCGSLPEWLFAEIYERTAADVARGKYTWDDRSCPIREIDDFSKVFQVVLWGCLPSVKGLQHRVTDAGHRFDKLGLTLPRLELERETFLTDGTELRVETSLRAALETEVSLESNQSAVVPVAWIGEPSGLARVVPVAEGLEVAFGHFDPDLSRDGMVVLHNVTSSECQACHRLLGPHSAALAEVAALGGKPFGGCPACGLLPDAAHGSAPVRARDTVVRFAERLVREQDFSVPSFQLFCKELRAAWYLEPCGQTRGSSRRGAAKAVEPRLGGALIKFDARVQHGVLPHTGERTLVVAYSVYLLDEPLISGTALRLGFGASFGVTEAGGLRSKGAWSVFTPLAEAVLMRCSPHSSGPKPDSLLARLTFCSHSGQLLERCFAPMEFLEFTDPEDTLTVFIHEDLTMASNFAELQLAELGFDLNGDRCGPNRVAEGYLIDICRGSEPGDCLVEDEALVDSILNDEVPTEAYYQAYRAFLHEQFAQARVCVLEHIAELVELFDLYICIVFSLGIDKLVLLKPQVKSLGEIVIRHGRSPDPAKVVALSEWGPIGSLKQLQEFLGTANYSRDQIGPKFAVAMDPLRRYLREGDKATCLAVPDERAAANGSRPYEQLADCCKAGEKPATLAMAEFSLSYEERLLDPEEEEGDDAWPNWVKEMWAETGADAPSDGPLELPFKPGEGRGPEQLLRDQMDDHDTWEILNYLRKGELRRFIFESGGGMPLPMDPKLEQHTLGPWMDVYVDFTGDAMQAVMTCMLRSLTIPAVWRHDLGPEFTNALFEEMTVLLGIQERTPPAHRPMAVGMGETVHHSMNSLIALLLQDVHKACALEWARVLPLVHYIMMNTPILESGLVPRDLDRALSLRDHVERELVPFRAPGQLPVDEWAKAVFRNFKTIESTLSRYLAMTEERRAELYDRGHLKRDCTIGERVWRHPTMRSGTKFQPRSVGPYELRAITGQRATLESEDGTLISNIPLAELIRVPARVFDDSTDFERRSLGDIVGGKPPAPLPGPKGKFGATLPGAMVLYRPSSNRKELIVGRVTQNLRESKAMVIVPYTVSYKSLFREVSMGPNGTLRYADLSAVAWWLLLGRFAHGGSSSQEVIDRDADGAEPVLGQDSTLAASDGAWAPPVPKVPYVSRWTSTHAPGEAAAAKWQSFAQKRQFTEVTEEHRVEYPDLRDEEIRAIGRVIFEKSEVLWVKDTPQTMVHDMVTKGEPVSQAPLIRGGEHAEWLEAEIAKTYRRGKEWYSTVMQIENSLFAQRVLAAAYVLALEQYNASLEADKAEAAAKAAADEAAANAATRSGTAAPGPEANASTAPPTLDEQRKSHPKRAALAAAAEAHAAPKKGRGTHAPSDQAGDGPTSGPVLAGGATLAALAAMWDGYGLVRPHAEEVLAVVAEEVAFATSSAIRLGDVAAATLILAATATALMGIKWTLSAKGRLFQSGFNAEGNAALTASFLQPRESGFEALEAVASPMAAPSAEEFGQDAEMGPSQLPQAAQDLTKVLNAPSPFEAKTIEMKSWPDGHKEATRSNVFPQFEGKNKGKDPKGKPKGKDYNKGKSKDGKGKPHQYPKGKDQGKGWNNQQQNKGKDKGKGNVKNDSEVCLYCGTRGRWKRDCFKYKSDMAKGIKQVASGDDATTVNDSASVAASASTAAPSHSASNAKAPRRIQMISRFDHSSLDLTDLTEIDDYADADSAEECVLGFGGVLRAVQAAGCLHASAEYFDLAVDDESSSSCEAWSIALEYSAFDLDSECLCAICARKDDASDDSQAGSADEVLPISAHESSSARVIPMSVHVSSSAHVIPMSVRESSSAHVIPMSVRESSSAHEIPVSVHEFVSACDFQYNVSA</sequence>
<organism evidence="3 4">
    <name type="scientific">Symbiodinium microadriaticum</name>
    <name type="common">Dinoflagellate</name>
    <name type="synonym">Zooxanthella microadriatica</name>
    <dbReference type="NCBI Taxonomy" id="2951"/>
    <lineage>
        <taxon>Eukaryota</taxon>
        <taxon>Sar</taxon>
        <taxon>Alveolata</taxon>
        <taxon>Dinophyceae</taxon>
        <taxon>Suessiales</taxon>
        <taxon>Symbiodiniaceae</taxon>
        <taxon>Symbiodinium</taxon>
    </lineage>
</organism>
<reference evidence="3 4" key="1">
    <citation type="submission" date="2016-02" db="EMBL/GenBank/DDBJ databases">
        <title>Genome analysis of coral dinoflagellate symbionts highlights evolutionary adaptations to a symbiotic lifestyle.</title>
        <authorList>
            <person name="Aranda M."/>
            <person name="Li Y."/>
            <person name="Liew Y.J."/>
            <person name="Baumgarten S."/>
            <person name="Simakov O."/>
            <person name="Wilson M."/>
            <person name="Piel J."/>
            <person name="Ashoor H."/>
            <person name="Bougouffa S."/>
            <person name="Bajic V.B."/>
            <person name="Ryu T."/>
            <person name="Ravasi T."/>
            <person name="Bayer T."/>
            <person name="Micklem G."/>
            <person name="Kim H."/>
            <person name="Bhak J."/>
            <person name="Lajeunesse T.C."/>
            <person name="Voolstra C.R."/>
        </authorList>
    </citation>
    <scope>NUCLEOTIDE SEQUENCE [LARGE SCALE GENOMIC DNA]</scope>
    <source>
        <strain evidence="3 4">CCMP2467</strain>
    </source>
</reference>
<dbReference type="PROSITE" id="PS50994">
    <property type="entry name" value="INTEGRASE"/>
    <property type="match status" value="1"/>
</dbReference>
<dbReference type="SUPFAM" id="SSF53098">
    <property type="entry name" value="Ribonuclease H-like"/>
    <property type="match status" value="1"/>
</dbReference>
<dbReference type="GO" id="GO:0003676">
    <property type="term" value="F:nucleic acid binding"/>
    <property type="evidence" value="ECO:0007669"/>
    <property type="project" value="InterPro"/>
</dbReference>
<feature type="compositionally biased region" description="Basic and acidic residues" evidence="1">
    <location>
        <begin position="2759"/>
        <end position="2768"/>
    </location>
</feature>